<dbReference type="Proteomes" id="UP000242942">
    <property type="component" value="Unassembled WGS sequence"/>
</dbReference>
<feature type="region of interest" description="Disordered" evidence="1">
    <location>
        <begin position="254"/>
        <end position="278"/>
    </location>
</feature>
<dbReference type="VEuPathDB" id="PlasmoDB:PocGH01_00115400"/>
<evidence type="ECO:0000256" key="1">
    <source>
        <dbReference type="SAM" id="MobiDB-lite"/>
    </source>
</evidence>
<keyword evidence="3" id="KW-1185">Reference proteome</keyword>
<accession>A0A1D3JCY3</accession>
<gene>
    <name evidence="2" type="primary">PocGH01_00115400</name>
    <name evidence="2" type="ORF">POCGH01_00115400</name>
</gene>
<dbReference type="AlphaFoldDB" id="A0A1D3JCY3"/>
<organism evidence="2 3">
    <name type="scientific">Plasmodium ovale</name>
    <name type="common">malaria parasite P. ovale</name>
    <dbReference type="NCBI Taxonomy" id="36330"/>
    <lineage>
        <taxon>Eukaryota</taxon>
        <taxon>Sar</taxon>
        <taxon>Alveolata</taxon>
        <taxon>Apicomplexa</taxon>
        <taxon>Aconoidasida</taxon>
        <taxon>Haemosporida</taxon>
        <taxon>Plasmodiidae</taxon>
        <taxon>Plasmodium</taxon>
        <taxon>Plasmodium (Plasmodium)</taxon>
    </lineage>
</organism>
<sequence length="355" mass="42242">MTPKYTDNILHSWEKKYNFLSKLPLFGLYKNFYTYFSHSHYANGMCDHYIPDTFEHATDILPVCRVIETILKNFNYLINLYDSVNIETFCKYLSYFSYEILKNNRSYTNVKELYEILKYSTETYILNGNCNITNFEIDKEAFDKKKNIFFHSEILHWIKNKHEFSSNYSSEYNQYFQECAKKYKEIISDEDCKYNQYCKEELENFQKHFNETKKYLKENEIDISEDDIELPEKTKCASQDMSILIPEQRSQSLHSSQDVYSNGGQHRGQNLLRDNSNQNTGINSGVSLGIMGGIIPLSLIFYKYTPFGPWLHSKIARRKKKIHLEEKINQIYLDTSENENINSYNDMYNIQYNSM</sequence>
<dbReference type="EMBL" id="FLRI01000096">
    <property type="protein sequence ID" value="SBT83369.1"/>
    <property type="molecule type" value="Genomic_DNA"/>
</dbReference>
<evidence type="ECO:0000313" key="3">
    <source>
        <dbReference type="Proteomes" id="UP000242942"/>
    </source>
</evidence>
<proteinExistence type="predicted"/>
<dbReference type="OrthoDB" id="386822at2759"/>
<dbReference type="Pfam" id="PF05795">
    <property type="entry name" value="Plasmodium_Vir"/>
    <property type="match status" value="1"/>
</dbReference>
<evidence type="ECO:0000313" key="2">
    <source>
        <dbReference type="EMBL" id="SBT83369.1"/>
    </source>
</evidence>
<dbReference type="VEuPathDB" id="PlasmoDB:POWCR01_000101300"/>
<dbReference type="InterPro" id="IPR008780">
    <property type="entry name" value="Plasmodium_Vir"/>
</dbReference>
<protein>
    <submittedName>
        <fullName evidence="2">PIR protein</fullName>
    </submittedName>
</protein>
<reference evidence="2 3" key="1">
    <citation type="submission" date="2016-06" db="EMBL/GenBank/DDBJ databases">
        <authorList>
            <consortium name="Pathogen Informatics"/>
        </authorList>
    </citation>
    <scope>NUCLEOTIDE SEQUENCE [LARGE SCALE GENOMIC DNA]</scope>
    <source>
        <strain evidence="2">PocGH01</strain>
    </source>
</reference>
<name>A0A1D3JCY3_PLAOA</name>